<gene>
    <name evidence="9" type="ORF">BSL78_25295</name>
</gene>
<evidence type="ECO:0000256" key="7">
    <source>
        <dbReference type="ARBA" id="ARBA00022918"/>
    </source>
</evidence>
<sequence>MMNQLNKHTVVYPPCQFEEVQEHVRKLLAKGVIKPSTSPYASPVVLVRKTDGTLRLCVDYRKLNGKTRKDAYPLPRIQESLDALTNAKWFSTIDLISGYHQVEMAEEDAQKTAFITPFGLYQYVRMPFGLCNALGTFQRLMQACLGDQYFQSLLCYLDDILVYSSTFEDHLERLNLVFQRLRQHGLKIKPSKCEFFRPEVRYLGHRVTREGVMPQQDKIEAVKTWPVP</sequence>
<dbReference type="CDD" id="cd01647">
    <property type="entry name" value="RT_LTR"/>
    <property type="match status" value="1"/>
</dbReference>
<keyword evidence="3" id="KW-0548">Nucleotidyltransferase</keyword>
<evidence type="ECO:0000313" key="9">
    <source>
        <dbReference type="EMBL" id="PIK37872.1"/>
    </source>
</evidence>
<name>A0A2G8JQ20_STIJA</name>
<dbReference type="OrthoDB" id="115435at2759"/>
<dbReference type="GO" id="GO:0006508">
    <property type="term" value="P:proteolysis"/>
    <property type="evidence" value="ECO:0007669"/>
    <property type="project" value="UniProtKB-KW"/>
</dbReference>
<evidence type="ECO:0000256" key="6">
    <source>
        <dbReference type="ARBA" id="ARBA00022801"/>
    </source>
</evidence>
<evidence type="ECO:0000256" key="2">
    <source>
        <dbReference type="ARBA" id="ARBA00022679"/>
    </source>
</evidence>
<dbReference type="PROSITE" id="PS50878">
    <property type="entry name" value="RT_POL"/>
    <property type="match status" value="1"/>
</dbReference>
<keyword evidence="1" id="KW-0645">Protease</keyword>
<keyword evidence="6" id="KW-0378">Hydrolase</keyword>
<dbReference type="PANTHER" id="PTHR24559">
    <property type="entry name" value="TRANSPOSON TY3-I GAG-POL POLYPROTEIN"/>
    <property type="match status" value="1"/>
</dbReference>
<evidence type="ECO:0000256" key="4">
    <source>
        <dbReference type="ARBA" id="ARBA00022722"/>
    </source>
</evidence>
<accession>A0A2G8JQ20</accession>
<keyword evidence="10" id="KW-1185">Reference proteome</keyword>
<dbReference type="AlphaFoldDB" id="A0A2G8JQ20"/>
<dbReference type="InterPro" id="IPR043128">
    <property type="entry name" value="Rev_trsase/Diguanyl_cyclase"/>
</dbReference>
<feature type="domain" description="Reverse transcriptase" evidence="8">
    <location>
        <begin position="28"/>
        <end position="207"/>
    </location>
</feature>
<dbReference type="Pfam" id="PF00078">
    <property type="entry name" value="RVT_1"/>
    <property type="match status" value="1"/>
</dbReference>
<reference evidence="9 10" key="1">
    <citation type="journal article" date="2017" name="PLoS Biol.">
        <title>The sea cucumber genome provides insights into morphological evolution and visceral regeneration.</title>
        <authorList>
            <person name="Zhang X."/>
            <person name="Sun L."/>
            <person name="Yuan J."/>
            <person name="Sun Y."/>
            <person name="Gao Y."/>
            <person name="Zhang L."/>
            <person name="Li S."/>
            <person name="Dai H."/>
            <person name="Hamel J.F."/>
            <person name="Liu C."/>
            <person name="Yu Y."/>
            <person name="Liu S."/>
            <person name="Lin W."/>
            <person name="Guo K."/>
            <person name="Jin S."/>
            <person name="Xu P."/>
            <person name="Storey K.B."/>
            <person name="Huan P."/>
            <person name="Zhang T."/>
            <person name="Zhou Y."/>
            <person name="Zhang J."/>
            <person name="Lin C."/>
            <person name="Li X."/>
            <person name="Xing L."/>
            <person name="Huo D."/>
            <person name="Sun M."/>
            <person name="Wang L."/>
            <person name="Mercier A."/>
            <person name="Li F."/>
            <person name="Yang H."/>
            <person name="Xiang J."/>
        </authorList>
    </citation>
    <scope>NUCLEOTIDE SEQUENCE [LARGE SCALE GENOMIC DNA]</scope>
    <source>
        <strain evidence="9">Shaxun</strain>
        <tissue evidence="9">Muscle</tissue>
    </source>
</reference>
<keyword evidence="5" id="KW-0255">Endonuclease</keyword>
<dbReference type="Gene3D" id="3.30.70.270">
    <property type="match status" value="1"/>
</dbReference>
<dbReference type="FunFam" id="3.10.10.10:FF:000007">
    <property type="entry name" value="Retrovirus-related Pol polyprotein from transposon 17.6-like Protein"/>
    <property type="match status" value="1"/>
</dbReference>
<dbReference type="GO" id="GO:0003964">
    <property type="term" value="F:RNA-directed DNA polymerase activity"/>
    <property type="evidence" value="ECO:0007669"/>
    <property type="project" value="UniProtKB-KW"/>
</dbReference>
<dbReference type="PANTHER" id="PTHR24559:SF435">
    <property type="entry name" value="RIBONUCLEASE H"/>
    <property type="match status" value="1"/>
</dbReference>
<dbReference type="GO" id="GO:0008233">
    <property type="term" value="F:peptidase activity"/>
    <property type="evidence" value="ECO:0007669"/>
    <property type="project" value="UniProtKB-KW"/>
</dbReference>
<proteinExistence type="predicted"/>
<keyword evidence="4" id="KW-0540">Nuclease</keyword>
<evidence type="ECO:0000313" key="10">
    <source>
        <dbReference type="Proteomes" id="UP000230750"/>
    </source>
</evidence>
<evidence type="ECO:0000259" key="8">
    <source>
        <dbReference type="PROSITE" id="PS50878"/>
    </source>
</evidence>
<evidence type="ECO:0000256" key="1">
    <source>
        <dbReference type="ARBA" id="ARBA00022670"/>
    </source>
</evidence>
<organism evidence="9 10">
    <name type="scientific">Stichopus japonicus</name>
    <name type="common">Sea cucumber</name>
    <dbReference type="NCBI Taxonomy" id="307972"/>
    <lineage>
        <taxon>Eukaryota</taxon>
        <taxon>Metazoa</taxon>
        <taxon>Echinodermata</taxon>
        <taxon>Eleutherozoa</taxon>
        <taxon>Echinozoa</taxon>
        <taxon>Holothuroidea</taxon>
        <taxon>Aspidochirotacea</taxon>
        <taxon>Aspidochirotida</taxon>
        <taxon>Stichopodidae</taxon>
        <taxon>Apostichopus</taxon>
    </lineage>
</organism>
<keyword evidence="7" id="KW-0695">RNA-directed DNA polymerase</keyword>
<evidence type="ECO:0000256" key="3">
    <source>
        <dbReference type="ARBA" id="ARBA00022695"/>
    </source>
</evidence>
<evidence type="ECO:0000256" key="5">
    <source>
        <dbReference type="ARBA" id="ARBA00022759"/>
    </source>
</evidence>
<dbReference type="EMBL" id="MRZV01001437">
    <property type="protein sequence ID" value="PIK37872.1"/>
    <property type="molecule type" value="Genomic_DNA"/>
</dbReference>
<dbReference type="Gene3D" id="3.10.10.10">
    <property type="entry name" value="HIV Type 1 Reverse Transcriptase, subunit A, domain 1"/>
    <property type="match status" value="1"/>
</dbReference>
<dbReference type="Proteomes" id="UP000230750">
    <property type="component" value="Unassembled WGS sequence"/>
</dbReference>
<dbReference type="InterPro" id="IPR000477">
    <property type="entry name" value="RT_dom"/>
</dbReference>
<dbReference type="SUPFAM" id="SSF56672">
    <property type="entry name" value="DNA/RNA polymerases"/>
    <property type="match status" value="1"/>
</dbReference>
<dbReference type="InterPro" id="IPR043502">
    <property type="entry name" value="DNA/RNA_pol_sf"/>
</dbReference>
<dbReference type="GO" id="GO:0004519">
    <property type="term" value="F:endonuclease activity"/>
    <property type="evidence" value="ECO:0007669"/>
    <property type="project" value="UniProtKB-KW"/>
</dbReference>
<keyword evidence="2" id="KW-0808">Transferase</keyword>
<dbReference type="InterPro" id="IPR053134">
    <property type="entry name" value="RNA-dir_DNA_polymerase"/>
</dbReference>
<protein>
    <recommendedName>
        <fullName evidence="8">Reverse transcriptase domain-containing protein</fullName>
    </recommendedName>
</protein>
<comment type="caution">
    <text evidence="9">The sequence shown here is derived from an EMBL/GenBank/DDBJ whole genome shotgun (WGS) entry which is preliminary data.</text>
</comment>